<evidence type="ECO:0000259" key="9">
    <source>
        <dbReference type="PROSITE" id="PS50109"/>
    </source>
</evidence>
<evidence type="ECO:0000256" key="5">
    <source>
        <dbReference type="ARBA" id="ARBA00022741"/>
    </source>
</evidence>
<dbReference type="Pfam" id="PF00512">
    <property type="entry name" value="HisKA"/>
    <property type="match status" value="1"/>
</dbReference>
<dbReference type="Gene3D" id="3.30.450.20">
    <property type="entry name" value="PAS domain"/>
    <property type="match status" value="1"/>
</dbReference>
<dbReference type="PROSITE" id="PS50109">
    <property type="entry name" value="HIS_KIN"/>
    <property type="match status" value="1"/>
</dbReference>
<dbReference type="InterPro" id="IPR035965">
    <property type="entry name" value="PAS-like_dom_sf"/>
</dbReference>
<dbReference type="InterPro" id="IPR004358">
    <property type="entry name" value="Sig_transdc_His_kin-like_C"/>
</dbReference>
<keyword evidence="3" id="KW-0597">Phosphoprotein</keyword>
<evidence type="ECO:0000256" key="3">
    <source>
        <dbReference type="ARBA" id="ARBA00022553"/>
    </source>
</evidence>
<dbReference type="InterPro" id="IPR003661">
    <property type="entry name" value="HisK_dim/P_dom"/>
</dbReference>
<sequence>MTAPDQLWGLLPLPALTIDRNDRIGAVNSAAESFLDIAEAQLCGREIGEVFGAGTRLVELVGRARRPASSTSDHNVEFTWPGRAPEQIDLLATASDEGGDVLLIFQRRSFAEQIDRSLTHRHAARSITGMAAMLAHEIRNPLAGISGAAQLLEMSASDDDRQLTQLIREETQRIADLITRVEAFGDTAPPVRVPVNIHDVLDRAKLSAETGFAKHVRFHQDYDPSLPEVPGDHDQLIQVMLNLLKNAAEATPPVGGAITLRTSYRPGVAMAGPRGSRVSLPLLVQVSDNGSGIPDEMQREIFEPFVTSKAQGGGLGLSLVSKIVSDHGGAIDCVSRPGWTSFRLRLPIWRDAPSNAGPGET</sequence>
<keyword evidence="7" id="KW-0067">ATP-binding</keyword>
<dbReference type="Proteomes" id="UP000503336">
    <property type="component" value="Chromosome"/>
</dbReference>
<dbReference type="SUPFAM" id="SSF47384">
    <property type="entry name" value="Homodimeric domain of signal transducing histidine kinase"/>
    <property type="match status" value="1"/>
</dbReference>
<dbReference type="SUPFAM" id="SSF55874">
    <property type="entry name" value="ATPase domain of HSP90 chaperone/DNA topoisomerase II/histidine kinase"/>
    <property type="match status" value="1"/>
</dbReference>
<dbReference type="Gene3D" id="3.30.565.10">
    <property type="entry name" value="Histidine kinase-like ATPase, C-terminal domain"/>
    <property type="match status" value="1"/>
</dbReference>
<dbReference type="Gene3D" id="1.10.287.130">
    <property type="match status" value="1"/>
</dbReference>
<dbReference type="CDD" id="cd00082">
    <property type="entry name" value="HisKA"/>
    <property type="match status" value="1"/>
</dbReference>
<dbReference type="SUPFAM" id="SSF55785">
    <property type="entry name" value="PYP-like sensor domain (PAS domain)"/>
    <property type="match status" value="1"/>
</dbReference>
<keyword evidence="6 10" id="KW-0418">Kinase</keyword>
<dbReference type="RefSeq" id="WP_165094733.1">
    <property type="nucleotide sequence ID" value="NZ_CP049056.1"/>
</dbReference>
<evidence type="ECO:0000313" key="10">
    <source>
        <dbReference type="EMBL" id="QIE54466.1"/>
    </source>
</evidence>
<dbReference type="InterPro" id="IPR036890">
    <property type="entry name" value="HATPase_C_sf"/>
</dbReference>
<name>A0A7L5BW58_9RHOB</name>
<dbReference type="EMBL" id="CP049056">
    <property type="protein sequence ID" value="QIE54466.1"/>
    <property type="molecule type" value="Genomic_DNA"/>
</dbReference>
<protein>
    <recommendedName>
        <fullName evidence="2">histidine kinase</fullName>
        <ecNumber evidence="2">2.7.13.3</ecNumber>
    </recommendedName>
</protein>
<dbReference type="GO" id="GO:0005524">
    <property type="term" value="F:ATP binding"/>
    <property type="evidence" value="ECO:0007669"/>
    <property type="project" value="UniProtKB-KW"/>
</dbReference>
<keyword evidence="5" id="KW-0547">Nucleotide-binding</keyword>
<evidence type="ECO:0000256" key="1">
    <source>
        <dbReference type="ARBA" id="ARBA00000085"/>
    </source>
</evidence>
<dbReference type="Pfam" id="PF02518">
    <property type="entry name" value="HATPase_c"/>
    <property type="match status" value="1"/>
</dbReference>
<dbReference type="GO" id="GO:0000155">
    <property type="term" value="F:phosphorelay sensor kinase activity"/>
    <property type="evidence" value="ECO:0007669"/>
    <property type="project" value="InterPro"/>
</dbReference>
<accession>A0A7L5BW58</accession>
<dbReference type="InterPro" id="IPR003594">
    <property type="entry name" value="HATPase_dom"/>
</dbReference>
<reference evidence="10 11" key="1">
    <citation type="submission" date="2020-02" db="EMBL/GenBank/DDBJ databases">
        <title>complete genome sequence of Rhodobacteraceae bacterium.</title>
        <authorList>
            <person name="Park J."/>
            <person name="Kim Y.-S."/>
            <person name="Kim K.-H."/>
        </authorList>
    </citation>
    <scope>NUCLEOTIDE SEQUENCE [LARGE SCALE GENOMIC DNA]</scope>
    <source>
        <strain evidence="10 11">RR4-56</strain>
    </source>
</reference>
<evidence type="ECO:0000256" key="2">
    <source>
        <dbReference type="ARBA" id="ARBA00012438"/>
    </source>
</evidence>
<dbReference type="PRINTS" id="PR00344">
    <property type="entry name" value="BCTRLSENSOR"/>
</dbReference>
<proteinExistence type="predicted"/>
<keyword evidence="4" id="KW-0808">Transferase</keyword>
<keyword evidence="8" id="KW-0902">Two-component regulatory system</keyword>
<evidence type="ECO:0000313" key="11">
    <source>
        <dbReference type="Proteomes" id="UP000503336"/>
    </source>
</evidence>
<evidence type="ECO:0000256" key="4">
    <source>
        <dbReference type="ARBA" id="ARBA00022679"/>
    </source>
</evidence>
<dbReference type="InterPro" id="IPR005467">
    <property type="entry name" value="His_kinase_dom"/>
</dbReference>
<gene>
    <name evidence="10" type="ORF">G5B40_02845</name>
</gene>
<dbReference type="PANTHER" id="PTHR43065:SF10">
    <property type="entry name" value="PEROXIDE STRESS-ACTIVATED HISTIDINE KINASE MAK3"/>
    <property type="match status" value="1"/>
</dbReference>
<dbReference type="AlphaFoldDB" id="A0A7L5BW58"/>
<organism evidence="10 11">
    <name type="scientific">Pikeienuella piscinae</name>
    <dbReference type="NCBI Taxonomy" id="2748098"/>
    <lineage>
        <taxon>Bacteria</taxon>
        <taxon>Pseudomonadati</taxon>
        <taxon>Pseudomonadota</taxon>
        <taxon>Alphaproteobacteria</taxon>
        <taxon>Rhodobacterales</taxon>
        <taxon>Paracoccaceae</taxon>
        <taxon>Pikeienuella</taxon>
    </lineage>
</organism>
<dbReference type="PANTHER" id="PTHR43065">
    <property type="entry name" value="SENSOR HISTIDINE KINASE"/>
    <property type="match status" value="1"/>
</dbReference>
<dbReference type="SMART" id="SM00387">
    <property type="entry name" value="HATPase_c"/>
    <property type="match status" value="1"/>
</dbReference>
<comment type="catalytic activity">
    <reaction evidence="1">
        <text>ATP + protein L-histidine = ADP + protein N-phospho-L-histidine.</text>
        <dbReference type="EC" id="2.7.13.3"/>
    </reaction>
</comment>
<dbReference type="KEGG" id="hdh:G5B40_02845"/>
<feature type="domain" description="Histidine kinase" evidence="9">
    <location>
        <begin position="133"/>
        <end position="350"/>
    </location>
</feature>
<evidence type="ECO:0000256" key="7">
    <source>
        <dbReference type="ARBA" id="ARBA00022840"/>
    </source>
</evidence>
<evidence type="ECO:0000256" key="6">
    <source>
        <dbReference type="ARBA" id="ARBA00022777"/>
    </source>
</evidence>
<dbReference type="SMART" id="SM00388">
    <property type="entry name" value="HisKA"/>
    <property type="match status" value="1"/>
</dbReference>
<dbReference type="InterPro" id="IPR036097">
    <property type="entry name" value="HisK_dim/P_sf"/>
</dbReference>
<dbReference type="EC" id="2.7.13.3" evidence="2"/>
<keyword evidence="11" id="KW-1185">Reference proteome</keyword>
<evidence type="ECO:0000256" key="8">
    <source>
        <dbReference type="ARBA" id="ARBA00023012"/>
    </source>
</evidence>